<evidence type="ECO:0000313" key="5">
    <source>
        <dbReference type="Proteomes" id="UP001465668"/>
    </source>
</evidence>
<dbReference type="Proteomes" id="UP001465668">
    <property type="component" value="Unassembled WGS sequence"/>
</dbReference>
<feature type="region of interest" description="Disordered" evidence="1">
    <location>
        <begin position="214"/>
        <end position="246"/>
    </location>
</feature>
<keyword evidence="2" id="KW-0732">Signal</keyword>
<dbReference type="PANTHER" id="PTHR39613">
    <property type="entry name" value="ANCHORED CELL WALL PROTEIN, PUTATIVE (AFU_ORTHOLOGUE AFUA_4G08960)-RELATED"/>
    <property type="match status" value="1"/>
</dbReference>
<gene>
    <name evidence="4" type="ORF">SCAR479_08281</name>
</gene>
<name>A0ABR2XMN3_9PEZI</name>
<dbReference type="InterPro" id="IPR054508">
    <property type="entry name" value="PIR1-like_C"/>
</dbReference>
<evidence type="ECO:0000256" key="1">
    <source>
        <dbReference type="SAM" id="MobiDB-lite"/>
    </source>
</evidence>
<dbReference type="PANTHER" id="PTHR39613:SF1">
    <property type="entry name" value="ANCHORED CELL WALL PROTEIN, PUTATIVE (AFU_ORTHOLOGUE AFUA_4G08960)-RELATED"/>
    <property type="match status" value="1"/>
</dbReference>
<keyword evidence="5" id="KW-1185">Reference proteome</keyword>
<reference evidence="4 5" key="1">
    <citation type="submission" date="2024-02" db="EMBL/GenBank/DDBJ databases">
        <title>First draft genome assembly of two strains of Seiridium cardinale.</title>
        <authorList>
            <person name="Emiliani G."/>
            <person name="Scali E."/>
        </authorList>
    </citation>
    <scope>NUCLEOTIDE SEQUENCE [LARGE SCALE GENOMIC DNA]</scope>
    <source>
        <strain evidence="4 5">BM-138-000479</strain>
    </source>
</reference>
<evidence type="ECO:0000313" key="4">
    <source>
        <dbReference type="EMBL" id="KAK9775007.1"/>
    </source>
</evidence>
<feature type="signal peptide" evidence="2">
    <location>
        <begin position="1"/>
        <end position="18"/>
    </location>
</feature>
<proteinExistence type="predicted"/>
<dbReference type="Pfam" id="PF22799">
    <property type="entry name" value="PIR1-like_C"/>
    <property type="match status" value="1"/>
</dbReference>
<feature type="chain" id="PRO_5046892916" description="Cell wall mannoprotein PIR1-like C-terminal domain-containing protein" evidence="2">
    <location>
        <begin position="19"/>
        <end position="272"/>
    </location>
</feature>
<dbReference type="EMBL" id="JARVKM010000037">
    <property type="protein sequence ID" value="KAK9775007.1"/>
    <property type="molecule type" value="Genomic_DNA"/>
</dbReference>
<evidence type="ECO:0000256" key="2">
    <source>
        <dbReference type="SAM" id="SignalP"/>
    </source>
</evidence>
<accession>A0ABR2XMN3</accession>
<evidence type="ECO:0000259" key="3">
    <source>
        <dbReference type="Pfam" id="PF22799"/>
    </source>
</evidence>
<sequence>MKLADLVLVASLVASASAGSQLRRGTSSASGCCKFTLSAGAPFSCPAGQLPDGQIRLNGSEPTSTFCIDQGGKITDQNGYGCIVTDPPTTQIQCNKGADPVAGFSIGSDETLQYQGSSQFYACPATDTEWNIYVFPNFGQPKCVPVTLVADGCGTQAQSCSAPPASTVYQTQVTTQWMTQWMTQTVNNNNNTSVMTTTETETDTETETITQPCTSSTKSGCNKCSRKTTLPSSSSCSSTSSSFTGWNSSTTMCTKCLGTGTSMSQTSTTDSS</sequence>
<comment type="caution">
    <text evidence="4">The sequence shown here is derived from an EMBL/GenBank/DDBJ whole genome shotgun (WGS) entry which is preliminary data.</text>
</comment>
<organism evidence="4 5">
    <name type="scientific">Seiridium cardinale</name>
    <dbReference type="NCBI Taxonomy" id="138064"/>
    <lineage>
        <taxon>Eukaryota</taxon>
        <taxon>Fungi</taxon>
        <taxon>Dikarya</taxon>
        <taxon>Ascomycota</taxon>
        <taxon>Pezizomycotina</taxon>
        <taxon>Sordariomycetes</taxon>
        <taxon>Xylariomycetidae</taxon>
        <taxon>Amphisphaeriales</taxon>
        <taxon>Sporocadaceae</taxon>
        <taxon>Seiridium</taxon>
    </lineage>
</organism>
<feature type="compositionally biased region" description="Low complexity" evidence="1">
    <location>
        <begin position="227"/>
        <end position="246"/>
    </location>
</feature>
<protein>
    <recommendedName>
        <fullName evidence="3">Cell wall mannoprotein PIR1-like C-terminal domain-containing protein</fullName>
    </recommendedName>
</protein>
<feature type="domain" description="Cell wall mannoprotein PIR1-like C-terminal" evidence="3">
    <location>
        <begin position="72"/>
        <end position="146"/>
    </location>
</feature>